<reference evidence="2 4" key="2">
    <citation type="submission" date="2018-06" db="EMBL/GenBank/DDBJ databases">
        <authorList>
            <consortium name="Pathogen Informatics"/>
            <person name="Doyle S."/>
        </authorList>
    </citation>
    <scope>NUCLEOTIDE SEQUENCE [LARGE SCALE GENOMIC DNA]</scope>
    <source>
        <strain evidence="2 4">NCTC12438</strain>
    </source>
</reference>
<dbReference type="RefSeq" id="WP_058466144.1">
    <property type="nucleotide sequence ID" value="NZ_CAAAHQ010000028.1"/>
</dbReference>
<dbReference type="OrthoDB" id="5635994at2"/>
<evidence type="ECO:0000313" key="3">
    <source>
        <dbReference type="Proteomes" id="UP000054854"/>
    </source>
</evidence>
<protein>
    <submittedName>
        <fullName evidence="2">Uncharacterized protein</fullName>
    </submittedName>
</protein>
<evidence type="ECO:0000313" key="2">
    <source>
        <dbReference type="EMBL" id="STX34749.1"/>
    </source>
</evidence>
<dbReference type="Proteomes" id="UP000255316">
    <property type="component" value="Unassembled WGS sequence"/>
</dbReference>
<gene>
    <name evidence="1" type="ORF">Lcin_3038</name>
    <name evidence="2" type="ORF">NCTC12438_01353</name>
</gene>
<sequence>MRIDISTLKPLFDFLHDQMIKQDSLARKKCFSRYAEYYRSISNHLVEEIVIIQKNEALVIKKLLEQQTSLRLQEEKQNLLLHINKVLNNTAHYMALMQCVLDSFKNGFGHCQEHASLVSLALLKLNGVNCSPVIENICIQSKNSLENHEVVVLNRNDGSDIQDPRTWGEDCLVIDSSNYWVEKIHNIPEGTALHNILKLGVDICNVNISVLHQNDMELNLLTQFKENPEHPFHRIEKMTFNCFMKEVTDFVEKHTEMVLFPTLYLEEEECRFTP</sequence>
<dbReference type="EMBL" id="UGNX01000001">
    <property type="protein sequence ID" value="STX34749.1"/>
    <property type="molecule type" value="Genomic_DNA"/>
</dbReference>
<evidence type="ECO:0000313" key="1">
    <source>
        <dbReference type="EMBL" id="KTC81968.1"/>
    </source>
</evidence>
<accession>A0A378IHW3</accession>
<organism evidence="2 4">
    <name type="scientific">Legionella cincinnatiensis</name>
    <dbReference type="NCBI Taxonomy" id="28085"/>
    <lineage>
        <taxon>Bacteria</taxon>
        <taxon>Pseudomonadati</taxon>
        <taxon>Pseudomonadota</taxon>
        <taxon>Gammaproteobacteria</taxon>
        <taxon>Legionellales</taxon>
        <taxon>Legionellaceae</taxon>
        <taxon>Legionella</taxon>
    </lineage>
</organism>
<reference evidence="1 3" key="1">
    <citation type="submission" date="2015-11" db="EMBL/GenBank/DDBJ databases">
        <title>Genomic analysis of 38 Legionella species identifies large and diverse effector repertoires.</title>
        <authorList>
            <person name="Burstein D."/>
            <person name="Amaro F."/>
            <person name="Zusman T."/>
            <person name="Lifshitz Z."/>
            <person name="Cohen O."/>
            <person name="Gilbert J.A."/>
            <person name="Pupko T."/>
            <person name="Shuman H.A."/>
            <person name="Segal G."/>
        </authorList>
    </citation>
    <scope>NUCLEOTIDE SEQUENCE [LARGE SCALE GENOMIC DNA]</scope>
    <source>
        <strain evidence="1 3">CDC#72-OH-14</strain>
    </source>
</reference>
<evidence type="ECO:0000313" key="4">
    <source>
        <dbReference type="Proteomes" id="UP000255316"/>
    </source>
</evidence>
<proteinExistence type="predicted"/>
<dbReference type="Proteomes" id="UP000054854">
    <property type="component" value="Unassembled WGS sequence"/>
</dbReference>
<name>A0A378IHW3_9GAMM</name>
<dbReference type="AlphaFoldDB" id="A0A378IHW3"/>
<dbReference type="EMBL" id="LNXX01000047">
    <property type="protein sequence ID" value="KTC81968.1"/>
    <property type="molecule type" value="Genomic_DNA"/>
</dbReference>
<keyword evidence="3" id="KW-1185">Reference proteome</keyword>